<gene>
    <name evidence="2" type="ORF">B0H16DRAFT_1471833</name>
</gene>
<organism evidence="2 3">
    <name type="scientific">Mycena metata</name>
    <dbReference type="NCBI Taxonomy" id="1033252"/>
    <lineage>
        <taxon>Eukaryota</taxon>
        <taxon>Fungi</taxon>
        <taxon>Dikarya</taxon>
        <taxon>Basidiomycota</taxon>
        <taxon>Agaricomycotina</taxon>
        <taxon>Agaricomycetes</taxon>
        <taxon>Agaricomycetidae</taxon>
        <taxon>Agaricales</taxon>
        <taxon>Marasmiineae</taxon>
        <taxon>Mycenaceae</taxon>
        <taxon>Mycena</taxon>
    </lineage>
</organism>
<sequence>MTAASWRLTGVGPTLAMALARRWLGVGQFLCSFVIMGIFFAFYGLLSEAYFINLVSCSQISLHVVENQGFRCAPGLNPDAEPIQCETQVGGGKNQESTYSRKEMCETRLSLPTLTREQRNWPTPSQRLANAIASVGPTPVKRHEAAAMALAGCVTITQFR</sequence>
<name>A0AAD7MNR7_9AGAR</name>
<protein>
    <submittedName>
        <fullName evidence="2">Uncharacterized protein</fullName>
    </submittedName>
</protein>
<accession>A0AAD7MNR7</accession>
<proteinExistence type="predicted"/>
<dbReference type="Proteomes" id="UP001215598">
    <property type="component" value="Unassembled WGS sequence"/>
</dbReference>
<comment type="caution">
    <text evidence="2">The sequence shown here is derived from an EMBL/GenBank/DDBJ whole genome shotgun (WGS) entry which is preliminary data.</text>
</comment>
<keyword evidence="1" id="KW-0812">Transmembrane</keyword>
<evidence type="ECO:0000256" key="1">
    <source>
        <dbReference type="SAM" id="Phobius"/>
    </source>
</evidence>
<keyword evidence="1" id="KW-1133">Transmembrane helix</keyword>
<evidence type="ECO:0000313" key="2">
    <source>
        <dbReference type="EMBL" id="KAJ7725451.1"/>
    </source>
</evidence>
<dbReference type="AlphaFoldDB" id="A0AAD7MNR7"/>
<feature type="transmembrane region" description="Helical" evidence="1">
    <location>
        <begin position="23"/>
        <end position="46"/>
    </location>
</feature>
<keyword evidence="1" id="KW-0472">Membrane</keyword>
<dbReference type="EMBL" id="JARKIB010000194">
    <property type="protein sequence ID" value="KAJ7725451.1"/>
    <property type="molecule type" value="Genomic_DNA"/>
</dbReference>
<reference evidence="2" key="1">
    <citation type="submission" date="2023-03" db="EMBL/GenBank/DDBJ databases">
        <title>Massive genome expansion in bonnet fungi (Mycena s.s.) driven by repeated elements and novel gene families across ecological guilds.</title>
        <authorList>
            <consortium name="Lawrence Berkeley National Laboratory"/>
            <person name="Harder C.B."/>
            <person name="Miyauchi S."/>
            <person name="Viragh M."/>
            <person name="Kuo A."/>
            <person name="Thoen E."/>
            <person name="Andreopoulos B."/>
            <person name="Lu D."/>
            <person name="Skrede I."/>
            <person name="Drula E."/>
            <person name="Henrissat B."/>
            <person name="Morin E."/>
            <person name="Kohler A."/>
            <person name="Barry K."/>
            <person name="LaButti K."/>
            <person name="Morin E."/>
            <person name="Salamov A."/>
            <person name="Lipzen A."/>
            <person name="Mereny Z."/>
            <person name="Hegedus B."/>
            <person name="Baldrian P."/>
            <person name="Stursova M."/>
            <person name="Weitz H."/>
            <person name="Taylor A."/>
            <person name="Grigoriev I.V."/>
            <person name="Nagy L.G."/>
            <person name="Martin F."/>
            <person name="Kauserud H."/>
        </authorList>
    </citation>
    <scope>NUCLEOTIDE SEQUENCE</scope>
    <source>
        <strain evidence="2">CBHHK182m</strain>
    </source>
</reference>
<keyword evidence="3" id="KW-1185">Reference proteome</keyword>
<evidence type="ECO:0000313" key="3">
    <source>
        <dbReference type="Proteomes" id="UP001215598"/>
    </source>
</evidence>